<keyword evidence="3 5" id="KW-1133">Transmembrane helix</keyword>
<feature type="transmembrane region" description="Helical" evidence="5">
    <location>
        <begin position="294"/>
        <end position="316"/>
    </location>
</feature>
<dbReference type="InterPro" id="IPR049680">
    <property type="entry name" value="FLVCR1-2_SLC49-like"/>
</dbReference>
<feature type="transmembrane region" description="Helical" evidence="5">
    <location>
        <begin position="382"/>
        <end position="402"/>
    </location>
</feature>
<feature type="transmembrane region" description="Helical" evidence="5">
    <location>
        <begin position="328"/>
        <end position="346"/>
    </location>
</feature>
<feature type="transmembrane region" description="Helical" evidence="5">
    <location>
        <begin position="121"/>
        <end position="144"/>
    </location>
</feature>
<dbReference type="GO" id="GO:0020037">
    <property type="term" value="F:heme binding"/>
    <property type="evidence" value="ECO:0007669"/>
    <property type="project" value="TreeGrafter"/>
</dbReference>
<dbReference type="SUPFAM" id="SSF103473">
    <property type="entry name" value="MFS general substrate transporter"/>
    <property type="match status" value="1"/>
</dbReference>
<evidence type="ECO:0000313" key="6">
    <source>
        <dbReference type="EMBL" id="KAK7575863.1"/>
    </source>
</evidence>
<dbReference type="GO" id="GO:0097037">
    <property type="term" value="P:heme export"/>
    <property type="evidence" value="ECO:0007669"/>
    <property type="project" value="TreeGrafter"/>
</dbReference>
<protein>
    <submittedName>
        <fullName evidence="6">Uncharacterized protein</fullName>
    </submittedName>
</protein>
<evidence type="ECO:0000313" key="7">
    <source>
        <dbReference type="Proteomes" id="UP001367676"/>
    </source>
</evidence>
<dbReference type="AlphaFoldDB" id="A0AAN9T6R3"/>
<feature type="transmembrane region" description="Helical" evidence="5">
    <location>
        <begin position="352"/>
        <end position="370"/>
    </location>
</feature>
<evidence type="ECO:0000256" key="3">
    <source>
        <dbReference type="ARBA" id="ARBA00022989"/>
    </source>
</evidence>
<reference evidence="6 7" key="1">
    <citation type="submission" date="2024-03" db="EMBL/GenBank/DDBJ databases">
        <title>Adaptation during the transition from Ophiocordyceps entomopathogen to insect associate is accompanied by gene loss and intensified selection.</title>
        <authorList>
            <person name="Ward C.M."/>
            <person name="Onetto C.A."/>
            <person name="Borneman A.R."/>
        </authorList>
    </citation>
    <scope>NUCLEOTIDE SEQUENCE [LARGE SCALE GENOMIC DNA]</scope>
    <source>
        <strain evidence="6">AWRI1</strain>
        <tissue evidence="6">Single Adult Female</tissue>
    </source>
</reference>
<keyword evidence="7" id="KW-1185">Reference proteome</keyword>
<dbReference type="Pfam" id="PF07690">
    <property type="entry name" value="MFS_1"/>
    <property type="match status" value="1"/>
</dbReference>
<dbReference type="PANTHER" id="PTHR10924:SF4">
    <property type="entry name" value="GH15861P"/>
    <property type="match status" value="1"/>
</dbReference>
<organism evidence="6 7">
    <name type="scientific">Parthenolecanium corni</name>
    <dbReference type="NCBI Taxonomy" id="536013"/>
    <lineage>
        <taxon>Eukaryota</taxon>
        <taxon>Metazoa</taxon>
        <taxon>Ecdysozoa</taxon>
        <taxon>Arthropoda</taxon>
        <taxon>Hexapoda</taxon>
        <taxon>Insecta</taxon>
        <taxon>Pterygota</taxon>
        <taxon>Neoptera</taxon>
        <taxon>Paraneoptera</taxon>
        <taxon>Hemiptera</taxon>
        <taxon>Sternorrhyncha</taxon>
        <taxon>Coccoidea</taxon>
        <taxon>Coccidae</taxon>
        <taxon>Parthenolecanium</taxon>
    </lineage>
</organism>
<dbReference type="InterPro" id="IPR011701">
    <property type="entry name" value="MFS"/>
</dbReference>
<keyword evidence="2 5" id="KW-0812">Transmembrane</keyword>
<name>A0AAN9T6R3_9HEMI</name>
<dbReference type="GO" id="GO:0016020">
    <property type="term" value="C:membrane"/>
    <property type="evidence" value="ECO:0007669"/>
    <property type="project" value="UniProtKB-SubCell"/>
</dbReference>
<evidence type="ECO:0000256" key="2">
    <source>
        <dbReference type="ARBA" id="ARBA00022692"/>
    </source>
</evidence>
<feature type="transmembrane region" description="Helical" evidence="5">
    <location>
        <begin position="197"/>
        <end position="216"/>
    </location>
</feature>
<gene>
    <name evidence="6" type="ORF">V9T40_012149</name>
</gene>
<comment type="caution">
    <text evidence="6">The sequence shown here is derived from an EMBL/GenBank/DDBJ whole genome shotgun (WGS) entry which is preliminary data.</text>
</comment>
<dbReference type="InterPro" id="IPR036259">
    <property type="entry name" value="MFS_trans_sf"/>
</dbReference>
<dbReference type="Proteomes" id="UP001367676">
    <property type="component" value="Unassembled WGS sequence"/>
</dbReference>
<dbReference type="GO" id="GO:0015232">
    <property type="term" value="F:heme transmembrane transporter activity"/>
    <property type="evidence" value="ECO:0007669"/>
    <property type="project" value="TreeGrafter"/>
</dbReference>
<proteinExistence type="predicted"/>
<evidence type="ECO:0000256" key="5">
    <source>
        <dbReference type="SAM" id="Phobius"/>
    </source>
</evidence>
<feature type="transmembrane region" description="Helical" evidence="5">
    <location>
        <begin position="96"/>
        <end position="115"/>
    </location>
</feature>
<feature type="transmembrane region" description="Helical" evidence="5">
    <location>
        <begin position="72"/>
        <end position="89"/>
    </location>
</feature>
<keyword evidence="4 5" id="KW-0472">Membrane</keyword>
<feature type="transmembrane region" description="Helical" evidence="5">
    <location>
        <begin position="260"/>
        <end position="282"/>
    </location>
</feature>
<dbReference type="EMBL" id="JBBCAQ010000036">
    <property type="protein sequence ID" value="KAK7575863.1"/>
    <property type="molecule type" value="Genomic_DNA"/>
</dbReference>
<sequence>MTDEKSKNKIHMNSTKNQKTEFHLYKKRWFMLCIFISFTFMNSLQWGEYVIISNLVAKFYQVPTKDVDWTSVVYMVAYIPLIFPALWLLDKTGIRFCLTFSCFGLALGAWIKVYASTNSSLFAFVLTGQATQAVFQVLAFGFAARVAALWFGSHEVSFACALAVFGDQLGTAFGFLVPNKFVTGSTPEEIGSNLLSLNLLIAVISTLIFLTALLFFKECPKTPPSAAQIIQKGTKEGTKDNDILNGMGKAFRSKSSIKMILTYGINNACFNTYVMLFNDIFIKQFKGIDNVNDHIGVLGALIMISGIVGSVIIGYLLDRTHLYKATTLVSYFFSSLAALFNAFAFQSQNLDLVYLSNILIGFCQIGYYSIAIQFCIETMYPLSEGFSSSLLLLGSHILGILFSRTGRKVYDSWGYFHTCVGLAILLLLGTLLTMTIPSKLKRYNAERLILNETPINAAV</sequence>
<dbReference type="Gene3D" id="1.20.1250.20">
    <property type="entry name" value="MFS general substrate transporter like domains"/>
    <property type="match status" value="2"/>
</dbReference>
<evidence type="ECO:0000256" key="4">
    <source>
        <dbReference type="ARBA" id="ARBA00023136"/>
    </source>
</evidence>
<feature type="transmembrane region" description="Helical" evidence="5">
    <location>
        <begin position="414"/>
        <end position="434"/>
    </location>
</feature>
<dbReference type="PANTHER" id="PTHR10924">
    <property type="entry name" value="MAJOR FACILITATOR SUPERFAMILY PROTEIN-RELATED"/>
    <property type="match status" value="1"/>
</dbReference>
<feature type="transmembrane region" description="Helical" evidence="5">
    <location>
        <begin position="29"/>
        <end position="52"/>
    </location>
</feature>
<comment type="subcellular location">
    <subcellularLocation>
        <location evidence="1">Membrane</location>
        <topology evidence="1">Multi-pass membrane protein</topology>
    </subcellularLocation>
</comment>
<accession>A0AAN9T6R3</accession>
<evidence type="ECO:0000256" key="1">
    <source>
        <dbReference type="ARBA" id="ARBA00004141"/>
    </source>
</evidence>